<organism evidence="3 4">
    <name type="scientific">Vigna unguiculata</name>
    <name type="common">Cowpea</name>
    <dbReference type="NCBI Taxonomy" id="3917"/>
    <lineage>
        <taxon>Eukaryota</taxon>
        <taxon>Viridiplantae</taxon>
        <taxon>Streptophyta</taxon>
        <taxon>Embryophyta</taxon>
        <taxon>Tracheophyta</taxon>
        <taxon>Spermatophyta</taxon>
        <taxon>Magnoliopsida</taxon>
        <taxon>eudicotyledons</taxon>
        <taxon>Gunneridae</taxon>
        <taxon>Pentapetalae</taxon>
        <taxon>rosids</taxon>
        <taxon>fabids</taxon>
        <taxon>Fabales</taxon>
        <taxon>Fabaceae</taxon>
        <taxon>Papilionoideae</taxon>
        <taxon>50 kb inversion clade</taxon>
        <taxon>NPAAA clade</taxon>
        <taxon>indigoferoid/millettioid clade</taxon>
        <taxon>Phaseoleae</taxon>
        <taxon>Vigna</taxon>
    </lineage>
</organism>
<reference evidence="3 4" key="1">
    <citation type="submission" date="2019-04" db="EMBL/GenBank/DDBJ databases">
        <title>An improved genome assembly and genetic linkage map for asparagus bean, Vigna unguiculata ssp. sesquipedialis.</title>
        <authorList>
            <person name="Xia Q."/>
            <person name="Zhang R."/>
            <person name="Dong Y."/>
        </authorList>
    </citation>
    <scope>NUCLEOTIDE SEQUENCE [LARGE SCALE GENOMIC DNA]</scope>
    <source>
        <tissue evidence="3">Leaf</tissue>
    </source>
</reference>
<keyword evidence="4" id="KW-1185">Reference proteome</keyword>
<feature type="compositionally biased region" description="Polar residues" evidence="2">
    <location>
        <begin position="1"/>
        <end position="10"/>
    </location>
</feature>
<dbReference type="AlphaFoldDB" id="A0A4D6M3W2"/>
<proteinExistence type="inferred from homology"/>
<dbReference type="GO" id="GO:0051225">
    <property type="term" value="P:spindle assembly"/>
    <property type="evidence" value="ECO:0007669"/>
    <property type="project" value="TreeGrafter"/>
</dbReference>
<dbReference type="GO" id="GO:0008017">
    <property type="term" value="F:microtubule binding"/>
    <property type="evidence" value="ECO:0007669"/>
    <property type="project" value="TreeGrafter"/>
</dbReference>
<protein>
    <submittedName>
        <fullName evidence="3">QWRF family</fullName>
    </submittedName>
</protein>
<feature type="compositionally biased region" description="Polar residues" evidence="2">
    <location>
        <begin position="28"/>
        <end position="38"/>
    </location>
</feature>
<dbReference type="GO" id="GO:0005880">
    <property type="term" value="C:nuclear microtubule"/>
    <property type="evidence" value="ECO:0007669"/>
    <property type="project" value="TreeGrafter"/>
</dbReference>
<feature type="compositionally biased region" description="Polar residues" evidence="2">
    <location>
        <begin position="107"/>
        <end position="121"/>
    </location>
</feature>
<evidence type="ECO:0000256" key="2">
    <source>
        <dbReference type="SAM" id="MobiDB-lite"/>
    </source>
</evidence>
<dbReference type="InterPro" id="IPR007573">
    <property type="entry name" value="QWRF"/>
</dbReference>
<evidence type="ECO:0000256" key="1">
    <source>
        <dbReference type="ARBA" id="ARBA00010016"/>
    </source>
</evidence>
<dbReference type="GO" id="GO:0005737">
    <property type="term" value="C:cytoplasm"/>
    <property type="evidence" value="ECO:0007669"/>
    <property type="project" value="TreeGrafter"/>
</dbReference>
<feature type="compositionally biased region" description="Low complexity" evidence="2">
    <location>
        <begin position="67"/>
        <end position="90"/>
    </location>
</feature>
<gene>
    <name evidence="3" type="ORF">DEO72_LG6g126</name>
</gene>
<accession>A0A4D6M3W2</accession>
<evidence type="ECO:0000313" key="4">
    <source>
        <dbReference type="Proteomes" id="UP000501690"/>
    </source>
</evidence>
<sequence>MEKPFHSSSCRNHHHTVVPPSPRLVRSRSGNGSATTAMTTPERSSRRFSSSERFTITTIQRSKSTSRTRTPNNNEGNNIINLTLTTSIPNKQTSTRLQDKKNKDDTFANSVGASKRTSSPSAWALSPGRWSFGSPIWPQPMTKAPLRSSSSSIGGSVNKVLKYFKQKKVSPMQEEEYHQFRVLHNRLLQWRFINARSNVAMANVKNMTEIQLFAVCVGIVKLRKIRTEKRVELRKVKNVMKLYKILNGQLYLLSEWAQLERRNQESVAKLTRKLLAFSNLIPLTYLKVDTESISDALNSAIVVIENMKPLITKYQTKQVERILYQITELTTTLKEEEEYLEELLTLLPIISTSLETEKSIGVQLIQTVTESNTTNYFHGIA</sequence>
<feature type="compositionally biased region" description="Basic and acidic residues" evidence="2">
    <location>
        <begin position="97"/>
        <end position="106"/>
    </location>
</feature>
<name>A0A4D6M3W2_VIGUN</name>
<evidence type="ECO:0000313" key="3">
    <source>
        <dbReference type="EMBL" id="QCD95433.1"/>
    </source>
</evidence>
<dbReference type="EMBL" id="CP039350">
    <property type="protein sequence ID" value="QCD95433.1"/>
    <property type="molecule type" value="Genomic_DNA"/>
</dbReference>
<comment type="similarity">
    <text evidence="1">Belongs to the QWRF family.</text>
</comment>
<dbReference type="Proteomes" id="UP000501690">
    <property type="component" value="Linkage Group LG6"/>
</dbReference>
<feature type="compositionally biased region" description="Low complexity" evidence="2">
    <location>
        <begin position="39"/>
        <end position="59"/>
    </location>
</feature>
<dbReference type="PANTHER" id="PTHR31807:SF27">
    <property type="entry name" value="QWRF MOTIF-CONTAINING PROTEIN 7"/>
    <property type="match status" value="1"/>
</dbReference>
<dbReference type="PANTHER" id="PTHR31807">
    <property type="entry name" value="AUGMIN FAMILY MEMBER"/>
    <property type="match status" value="1"/>
</dbReference>
<feature type="region of interest" description="Disordered" evidence="2">
    <location>
        <begin position="1"/>
        <end position="124"/>
    </location>
</feature>
<dbReference type="Pfam" id="PF04484">
    <property type="entry name" value="QWRF"/>
    <property type="match status" value="1"/>
</dbReference>